<reference evidence="1" key="1">
    <citation type="submission" date="2019-06" db="EMBL/GenBank/DDBJ databases">
        <authorList>
            <person name="Zheng W."/>
        </authorList>
    </citation>
    <scope>NUCLEOTIDE SEQUENCE</scope>
    <source>
        <strain evidence="1">QDHG01</strain>
    </source>
</reference>
<evidence type="ECO:0000313" key="1">
    <source>
        <dbReference type="EMBL" id="TNV76788.1"/>
    </source>
</evidence>
<dbReference type="EMBL" id="RRYP01012961">
    <property type="protein sequence ID" value="TNV76788.1"/>
    <property type="molecule type" value="Genomic_DNA"/>
</dbReference>
<comment type="caution">
    <text evidence="1">The sequence shown here is derived from an EMBL/GenBank/DDBJ whole genome shotgun (WGS) entry which is preliminary data.</text>
</comment>
<dbReference type="AlphaFoldDB" id="A0A8J8T086"/>
<keyword evidence="2" id="KW-1185">Reference proteome</keyword>
<name>A0A8J8T086_HALGN</name>
<sequence length="73" mass="8598">MTKNRSPKNSELFNKCRLVKQWSTGSKGYEQTSLVTAGYTFKGCKIMKLRESVGRCLWGQWQEQRLTQVKQYF</sequence>
<protein>
    <submittedName>
        <fullName evidence="1">Uncharacterized protein</fullName>
    </submittedName>
</protein>
<organism evidence="1 2">
    <name type="scientific">Halteria grandinella</name>
    <dbReference type="NCBI Taxonomy" id="5974"/>
    <lineage>
        <taxon>Eukaryota</taxon>
        <taxon>Sar</taxon>
        <taxon>Alveolata</taxon>
        <taxon>Ciliophora</taxon>
        <taxon>Intramacronucleata</taxon>
        <taxon>Spirotrichea</taxon>
        <taxon>Stichotrichia</taxon>
        <taxon>Sporadotrichida</taxon>
        <taxon>Halteriidae</taxon>
        <taxon>Halteria</taxon>
    </lineage>
</organism>
<proteinExistence type="predicted"/>
<evidence type="ECO:0000313" key="2">
    <source>
        <dbReference type="Proteomes" id="UP000785679"/>
    </source>
</evidence>
<accession>A0A8J8T086</accession>
<dbReference type="Proteomes" id="UP000785679">
    <property type="component" value="Unassembled WGS sequence"/>
</dbReference>
<gene>
    <name evidence="1" type="ORF">FGO68_gene16912</name>
</gene>